<keyword evidence="2" id="KW-0472">Membrane</keyword>
<evidence type="ECO:0000256" key="2">
    <source>
        <dbReference type="SAM" id="Phobius"/>
    </source>
</evidence>
<organism evidence="3 4">
    <name type="scientific">Paenibacillus glycinis</name>
    <dbReference type="NCBI Taxonomy" id="2697035"/>
    <lineage>
        <taxon>Bacteria</taxon>
        <taxon>Bacillati</taxon>
        <taxon>Bacillota</taxon>
        <taxon>Bacilli</taxon>
        <taxon>Bacillales</taxon>
        <taxon>Paenibacillaceae</taxon>
        <taxon>Paenibacillus</taxon>
    </lineage>
</organism>
<accession>A0ABW9XRR8</accession>
<dbReference type="Proteomes" id="UP000665561">
    <property type="component" value="Unassembled WGS sequence"/>
</dbReference>
<feature type="region of interest" description="Disordered" evidence="1">
    <location>
        <begin position="65"/>
        <end position="88"/>
    </location>
</feature>
<gene>
    <name evidence="3" type="ORF">GT019_15715</name>
</gene>
<reference evidence="3 4" key="1">
    <citation type="submission" date="2020-01" db="EMBL/GenBank/DDBJ databases">
        <title>Paenibacillus soybeanensis sp. nov. isolated from the nodules of soybean (Glycine max(L.) Merr).</title>
        <authorList>
            <person name="Wang H."/>
        </authorList>
    </citation>
    <scope>NUCLEOTIDE SEQUENCE [LARGE SCALE GENOMIC DNA]</scope>
    <source>
        <strain evidence="3 4">T1</strain>
    </source>
</reference>
<evidence type="ECO:0000256" key="1">
    <source>
        <dbReference type="SAM" id="MobiDB-lite"/>
    </source>
</evidence>
<keyword evidence="2" id="KW-0812">Transmembrane</keyword>
<dbReference type="RefSeq" id="WP_161744145.1">
    <property type="nucleotide sequence ID" value="NZ_JAAAMV010000012.1"/>
</dbReference>
<protein>
    <submittedName>
        <fullName evidence="3">Uncharacterized protein</fullName>
    </submittedName>
</protein>
<evidence type="ECO:0000313" key="3">
    <source>
        <dbReference type="EMBL" id="NBD25330.1"/>
    </source>
</evidence>
<keyword evidence="4" id="KW-1185">Reference proteome</keyword>
<sequence>MFELHDALLYALSICTLVSLAYLYLLGVPGAAAAGWTKAAEADFSPAEPQQPPGTVHARRQRLTRLTKRKEAPDDDSSPCASLLMPVA</sequence>
<dbReference type="EMBL" id="JAAAMV010000012">
    <property type="protein sequence ID" value="NBD25330.1"/>
    <property type="molecule type" value="Genomic_DNA"/>
</dbReference>
<comment type="caution">
    <text evidence="3">The sequence shown here is derived from an EMBL/GenBank/DDBJ whole genome shotgun (WGS) entry which is preliminary data.</text>
</comment>
<feature type="transmembrane region" description="Helical" evidence="2">
    <location>
        <begin position="7"/>
        <end position="26"/>
    </location>
</feature>
<evidence type="ECO:0000313" key="4">
    <source>
        <dbReference type="Proteomes" id="UP000665561"/>
    </source>
</evidence>
<proteinExistence type="predicted"/>
<keyword evidence="2" id="KW-1133">Transmembrane helix</keyword>
<name>A0ABW9XRR8_9BACL</name>